<dbReference type="Proteomes" id="UP001620339">
    <property type="component" value="Unassembled WGS sequence"/>
</dbReference>
<dbReference type="EMBL" id="JADIKK010000008">
    <property type="protein sequence ID" value="MFK2878267.1"/>
    <property type="molecule type" value="Genomic_DNA"/>
</dbReference>
<reference evidence="1 2" key="1">
    <citation type="submission" date="2020-10" db="EMBL/GenBank/DDBJ databases">
        <title>Phylogeny of dyella-like bacteria.</title>
        <authorList>
            <person name="Fu J."/>
        </authorList>
    </citation>
    <scope>NUCLEOTIDE SEQUENCE [LARGE SCALE GENOMIC DNA]</scope>
    <source>
        <strain evidence="1 2">KACC 19113</strain>
    </source>
</reference>
<name>A0ABW8J874_9GAMM</name>
<organism evidence="1 2">
    <name type="scientific">Rhodanobacter hydrolyticus</name>
    <dbReference type="NCBI Taxonomy" id="2250595"/>
    <lineage>
        <taxon>Bacteria</taxon>
        <taxon>Pseudomonadati</taxon>
        <taxon>Pseudomonadota</taxon>
        <taxon>Gammaproteobacteria</taxon>
        <taxon>Lysobacterales</taxon>
        <taxon>Rhodanobacteraceae</taxon>
        <taxon>Rhodanobacter</taxon>
    </lineage>
</organism>
<gene>
    <name evidence="1" type="ORF">ISP25_14415</name>
</gene>
<accession>A0ABW8J874</accession>
<evidence type="ECO:0000313" key="2">
    <source>
        <dbReference type="Proteomes" id="UP001620339"/>
    </source>
</evidence>
<keyword evidence="2" id="KW-1185">Reference proteome</keyword>
<comment type="caution">
    <text evidence="1">The sequence shown here is derived from an EMBL/GenBank/DDBJ whole genome shotgun (WGS) entry which is preliminary data.</text>
</comment>
<evidence type="ECO:0008006" key="3">
    <source>
        <dbReference type="Google" id="ProtNLM"/>
    </source>
</evidence>
<proteinExistence type="predicted"/>
<evidence type="ECO:0000313" key="1">
    <source>
        <dbReference type="EMBL" id="MFK2878267.1"/>
    </source>
</evidence>
<sequence length="219" mass="24288">MSGFKRVKVLGGAVFMAAIIIICASCTNSMFIDSRDITSGEIEGFSIGMTKKDIFLIAQQKHVHAIRPLLNPSLYFDYSNFDALAPIGNGRSIELDDMHNLKVIYTITNCKVSAIKVLGLVSAPPSISIGDSCDSLFANLKKIVTDNHSSRVHEVISSHNESWFVIDSQQKDNAYLVNSYDVWSFEVSTIKPAGAEFVIYFSEGVAVRISYKRPRIRLE</sequence>
<protein>
    <recommendedName>
        <fullName evidence="3">Lipoprotein</fullName>
    </recommendedName>
</protein>
<dbReference type="RefSeq" id="WP_404614866.1">
    <property type="nucleotide sequence ID" value="NZ_JADIKK010000008.1"/>
</dbReference>